<sequence>MLTQEHMNVPGKSDAVNLGLAHPGRTEWDGKLAVCCHVLCGRSLAGRASCIPESPKGGRDLALGCGPARSLTSCPLL</sequence>
<dbReference type="EMBL" id="JXLN01002836">
    <property type="protein sequence ID" value="KPM02767.1"/>
    <property type="molecule type" value="Genomic_DNA"/>
</dbReference>
<evidence type="ECO:0000313" key="2">
    <source>
        <dbReference type="Proteomes" id="UP000616769"/>
    </source>
</evidence>
<organism evidence="1 2">
    <name type="scientific">Sarcoptes scabiei</name>
    <name type="common">Itch mite</name>
    <name type="synonym">Acarus scabiei</name>
    <dbReference type="NCBI Taxonomy" id="52283"/>
    <lineage>
        <taxon>Eukaryota</taxon>
        <taxon>Metazoa</taxon>
        <taxon>Ecdysozoa</taxon>
        <taxon>Arthropoda</taxon>
        <taxon>Chelicerata</taxon>
        <taxon>Arachnida</taxon>
        <taxon>Acari</taxon>
        <taxon>Acariformes</taxon>
        <taxon>Sarcoptiformes</taxon>
        <taxon>Astigmata</taxon>
        <taxon>Psoroptidia</taxon>
        <taxon>Sarcoptoidea</taxon>
        <taxon>Sarcoptidae</taxon>
        <taxon>Sarcoptinae</taxon>
        <taxon>Sarcoptes</taxon>
    </lineage>
</organism>
<feature type="non-terminal residue" evidence="1">
    <location>
        <position position="77"/>
    </location>
</feature>
<comment type="caution">
    <text evidence="1">The sequence shown here is derived from an EMBL/GenBank/DDBJ whole genome shotgun (WGS) entry which is preliminary data.</text>
</comment>
<gene>
    <name evidence="1" type="ORF">QR98_0011860</name>
</gene>
<dbReference type="VEuPathDB" id="VectorBase:SSCA002560"/>
<protein>
    <submittedName>
        <fullName evidence="1">Uncharacterized protein</fullName>
    </submittedName>
</protein>
<dbReference type="AlphaFoldDB" id="A0A131ZVU3"/>
<evidence type="ECO:0000313" key="1">
    <source>
        <dbReference type="EMBL" id="KPM02767.1"/>
    </source>
</evidence>
<proteinExistence type="predicted"/>
<dbReference type="Proteomes" id="UP000616769">
    <property type="component" value="Unassembled WGS sequence"/>
</dbReference>
<accession>A0A131ZVU3</accession>
<reference evidence="1 2" key="1">
    <citation type="journal article" date="2015" name="Parasit. Vectors">
        <title>Draft genome of the scabies mite.</title>
        <authorList>
            <person name="Rider S.D.Jr."/>
            <person name="Morgan M.S."/>
            <person name="Arlian L.G."/>
        </authorList>
    </citation>
    <scope>NUCLEOTIDE SEQUENCE [LARGE SCALE GENOMIC DNA]</scope>
    <source>
        <strain evidence="1">Arlian Lab</strain>
    </source>
</reference>
<name>A0A131ZVU3_SARSC</name>